<dbReference type="Gene3D" id="2.40.50.140">
    <property type="entry name" value="Nucleic acid-binding proteins"/>
    <property type="match status" value="1"/>
</dbReference>
<accession>A0A3D9KNS6</accession>
<dbReference type="OrthoDB" id="1683445at2"/>
<gene>
    <name evidence="3" type="ORF">DFP98_102270</name>
</gene>
<dbReference type="RefSeq" id="WP_116059177.1">
    <property type="nucleotide sequence ID" value="NZ_QRDZ01000002.1"/>
</dbReference>
<feature type="transmembrane region" description="Helical" evidence="1">
    <location>
        <begin position="38"/>
        <end position="58"/>
    </location>
</feature>
<evidence type="ECO:0000256" key="1">
    <source>
        <dbReference type="SAM" id="Phobius"/>
    </source>
</evidence>
<dbReference type="InterPro" id="IPR058653">
    <property type="entry name" value="NfeD2_TM"/>
</dbReference>
<keyword evidence="1" id="KW-0812">Transmembrane</keyword>
<feature type="domain" description="Membrane protein NfeD2 N-terminal transmembrane" evidence="2">
    <location>
        <begin position="1"/>
        <end position="95"/>
    </location>
</feature>
<dbReference type="EMBL" id="QRDZ01000002">
    <property type="protein sequence ID" value="RED87788.1"/>
    <property type="molecule type" value="Genomic_DNA"/>
</dbReference>
<feature type="transmembrane region" description="Helical" evidence="1">
    <location>
        <begin position="6"/>
        <end position="26"/>
    </location>
</feature>
<evidence type="ECO:0000313" key="3">
    <source>
        <dbReference type="EMBL" id="RED87788.1"/>
    </source>
</evidence>
<reference evidence="3 4" key="1">
    <citation type="submission" date="2018-07" db="EMBL/GenBank/DDBJ databases">
        <title>Genomic Encyclopedia of Type Strains, Phase III (KMG-III): the genomes of soil and plant-associated and newly described type strains.</title>
        <authorList>
            <person name="Whitman W."/>
        </authorList>
    </citation>
    <scope>NUCLEOTIDE SEQUENCE [LARGE SCALE GENOMIC DNA]</scope>
    <source>
        <strain evidence="3 4">CECT 7287</strain>
    </source>
</reference>
<dbReference type="Proteomes" id="UP000256977">
    <property type="component" value="Unassembled WGS sequence"/>
</dbReference>
<keyword evidence="1" id="KW-1133">Transmembrane helix</keyword>
<feature type="transmembrane region" description="Helical" evidence="1">
    <location>
        <begin position="64"/>
        <end position="91"/>
    </location>
</feature>
<proteinExistence type="predicted"/>
<evidence type="ECO:0000259" key="2">
    <source>
        <dbReference type="Pfam" id="PF25842"/>
    </source>
</evidence>
<organism evidence="3 4">
    <name type="scientific">Cohnella phaseoli</name>
    <dbReference type="NCBI Taxonomy" id="456490"/>
    <lineage>
        <taxon>Bacteria</taxon>
        <taxon>Bacillati</taxon>
        <taxon>Bacillota</taxon>
        <taxon>Bacilli</taxon>
        <taxon>Bacillales</taxon>
        <taxon>Paenibacillaceae</taxon>
        <taxon>Cohnella</taxon>
    </lineage>
</organism>
<sequence length="166" mass="17367">METLMIVLFGIGVGYAVLSAFVGDLFSLDIHTGELPFLSPTIVATFLTVFGGVGYMLLHNTEWSAIPIAGLSLLIALGVSSVVLFLVVIPLQAAQKGSAKSAKLMIGALAEVTTSILSSRLGEIVYEQGGSRHSAPAKTYGDVSIRQGAQVRIVDEIAGTFVVEEA</sequence>
<protein>
    <recommendedName>
        <fullName evidence="2">Membrane protein NfeD2 N-terminal transmembrane domain-containing protein</fullName>
    </recommendedName>
</protein>
<comment type="caution">
    <text evidence="3">The sequence shown here is derived from an EMBL/GenBank/DDBJ whole genome shotgun (WGS) entry which is preliminary data.</text>
</comment>
<dbReference type="InterPro" id="IPR012340">
    <property type="entry name" value="NA-bd_OB-fold"/>
</dbReference>
<dbReference type="AlphaFoldDB" id="A0A3D9KNS6"/>
<keyword evidence="1" id="KW-0472">Membrane</keyword>
<dbReference type="Pfam" id="PF25842">
    <property type="entry name" value="NfeD_TM"/>
    <property type="match status" value="1"/>
</dbReference>
<keyword evidence="4" id="KW-1185">Reference proteome</keyword>
<evidence type="ECO:0000313" key="4">
    <source>
        <dbReference type="Proteomes" id="UP000256977"/>
    </source>
</evidence>
<name>A0A3D9KNS6_9BACL</name>